<organism evidence="3 4">
    <name type="scientific">Actinomadura vinacea</name>
    <dbReference type="NCBI Taxonomy" id="115336"/>
    <lineage>
        <taxon>Bacteria</taxon>
        <taxon>Bacillati</taxon>
        <taxon>Actinomycetota</taxon>
        <taxon>Actinomycetes</taxon>
        <taxon>Streptosporangiales</taxon>
        <taxon>Thermomonosporaceae</taxon>
        <taxon>Actinomadura</taxon>
    </lineage>
</organism>
<accession>A0ABP5VNV3</accession>
<keyword evidence="4" id="KW-1185">Reference proteome</keyword>
<evidence type="ECO:0000313" key="4">
    <source>
        <dbReference type="Proteomes" id="UP001501231"/>
    </source>
</evidence>
<sequence length="257" mass="26152">MLSGVSGLSPKIYFFAAGGLGLVLALVLLVVLVTGGEEPPARPAGGTAAGRPAESGLSPSSYSHSPSTAAFAAIEQRARDSAPLTIQEAFPESAQALTVQAPDAEVKISLKGKRLDGDCAAAVWGSGIGQELRRGQCTQAVRGMYASSGGDAAKGYALTVAVFNLAGKQDADRLVGALGTGGGFVRPLEAEAPLDRFGQGFSMARGLAVGHYAVLAWTQRLDGQGDAQDETLLSLLIEGGKARSALGRAAKATPERS</sequence>
<keyword evidence="2" id="KW-0812">Transmembrane</keyword>
<feature type="region of interest" description="Disordered" evidence="1">
    <location>
        <begin position="40"/>
        <end position="64"/>
    </location>
</feature>
<comment type="caution">
    <text evidence="3">The sequence shown here is derived from an EMBL/GenBank/DDBJ whole genome shotgun (WGS) entry which is preliminary data.</text>
</comment>
<keyword evidence="2" id="KW-1133">Transmembrane helix</keyword>
<proteinExistence type="predicted"/>
<evidence type="ECO:0000256" key="2">
    <source>
        <dbReference type="SAM" id="Phobius"/>
    </source>
</evidence>
<evidence type="ECO:0000313" key="3">
    <source>
        <dbReference type="EMBL" id="GAA2408135.1"/>
    </source>
</evidence>
<protein>
    <recommendedName>
        <fullName evidence="5">Secreted protein</fullName>
    </recommendedName>
</protein>
<evidence type="ECO:0008006" key="5">
    <source>
        <dbReference type="Google" id="ProtNLM"/>
    </source>
</evidence>
<dbReference type="EMBL" id="BAAARW010000005">
    <property type="protein sequence ID" value="GAA2408135.1"/>
    <property type="molecule type" value="Genomic_DNA"/>
</dbReference>
<feature type="transmembrane region" description="Helical" evidence="2">
    <location>
        <begin position="12"/>
        <end position="33"/>
    </location>
</feature>
<evidence type="ECO:0000256" key="1">
    <source>
        <dbReference type="SAM" id="MobiDB-lite"/>
    </source>
</evidence>
<keyword evidence="2" id="KW-0472">Membrane</keyword>
<name>A0ABP5VNV3_9ACTN</name>
<dbReference type="Proteomes" id="UP001501231">
    <property type="component" value="Unassembled WGS sequence"/>
</dbReference>
<gene>
    <name evidence="3" type="ORF">GCM10010191_15790</name>
</gene>
<reference evidence="4" key="1">
    <citation type="journal article" date="2019" name="Int. J. Syst. Evol. Microbiol.">
        <title>The Global Catalogue of Microorganisms (GCM) 10K type strain sequencing project: providing services to taxonomists for standard genome sequencing and annotation.</title>
        <authorList>
            <consortium name="The Broad Institute Genomics Platform"/>
            <consortium name="The Broad Institute Genome Sequencing Center for Infectious Disease"/>
            <person name="Wu L."/>
            <person name="Ma J."/>
        </authorList>
    </citation>
    <scope>NUCLEOTIDE SEQUENCE [LARGE SCALE GENOMIC DNA]</scope>
    <source>
        <strain evidence="4">JCM 3325</strain>
    </source>
</reference>